<dbReference type="PANTHER" id="PTHR30387:SF2">
    <property type="entry name" value="MANNONATE DEHYDRATASE"/>
    <property type="match status" value="1"/>
</dbReference>
<keyword evidence="10" id="KW-0456">Lyase</keyword>
<evidence type="ECO:0000256" key="1">
    <source>
        <dbReference type="ARBA" id="ARBA00001794"/>
    </source>
</evidence>
<dbReference type="PROSITE" id="PS51257">
    <property type="entry name" value="PROKAR_LIPOPROTEIN"/>
    <property type="match status" value="1"/>
</dbReference>
<dbReference type="NCBIfam" id="NF003027">
    <property type="entry name" value="PRK03906.1"/>
    <property type="match status" value="1"/>
</dbReference>
<dbReference type="InterPro" id="IPR036237">
    <property type="entry name" value="Xyl_isomerase-like_sf"/>
</dbReference>
<accession>A0A8J5XVB9</accession>
<dbReference type="NCBIfam" id="TIGR00695">
    <property type="entry name" value="uxuA"/>
    <property type="match status" value="1"/>
</dbReference>
<organism evidence="11 12">
    <name type="scientific">Diacronema lutheri</name>
    <name type="common">Unicellular marine alga</name>
    <name type="synonym">Monochrysis lutheri</name>
    <dbReference type="NCBI Taxonomy" id="2081491"/>
    <lineage>
        <taxon>Eukaryota</taxon>
        <taxon>Haptista</taxon>
        <taxon>Haptophyta</taxon>
        <taxon>Pavlovophyceae</taxon>
        <taxon>Pavlovales</taxon>
        <taxon>Pavlovaceae</taxon>
        <taxon>Diacronema</taxon>
    </lineage>
</organism>
<evidence type="ECO:0000256" key="8">
    <source>
        <dbReference type="ARBA" id="ARBA00023004"/>
    </source>
</evidence>
<comment type="function">
    <text evidence="4">Catalyzes the dehydration of D-mannonate.</text>
</comment>
<dbReference type="EC" id="4.2.1.8" evidence="7"/>
<dbReference type="PANTHER" id="PTHR30387">
    <property type="entry name" value="MANNONATE DEHYDRATASE"/>
    <property type="match status" value="1"/>
</dbReference>
<protein>
    <recommendedName>
        <fullName evidence="7">mannonate dehydratase</fullName>
        <ecNumber evidence="7">4.2.1.8</ecNumber>
    </recommendedName>
</protein>
<dbReference type="Pfam" id="PF03786">
    <property type="entry name" value="UxuA"/>
    <property type="match status" value="1"/>
</dbReference>
<comment type="caution">
    <text evidence="11">The sequence shown here is derived from an EMBL/GenBank/DDBJ whole genome shotgun (WGS) entry which is preliminary data.</text>
</comment>
<keyword evidence="12" id="KW-1185">Reference proteome</keyword>
<evidence type="ECO:0000256" key="7">
    <source>
        <dbReference type="ARBA" id="ARBA00012927"/>
    </source>
</evidence>
<gene>
    <name evidence="11" type="ORF">KFE25_006121</name>
</gene>
<dbReference type="Proteomes" id="UP000751190">
    <property type="component" value="Unassembled WGS sequence"/>
</dbReference>
<sequence length="413" mass="45949">MELRLEQAWRWFGPADPVSLTHIKQAGAMAIVTACHDIAPGEVWPVDAIRRRQAEVEAAGLRWSVVESVPVHESIKLGLSERDVHIAAYQATIRNLGACGLRHLCWNFMPVLDWTRTDLEREWPDGSRALAFDIDEFAAFELHILKREGAEADYPEPVRRRAAARFDAMSAEQRRVLESNVIAGLPGRMVGAYTLDNFKAALEAYRGVGAEQLRANLCHFLRAVVPVAEEAGVLMAIHPDDPPRPLLGLPRVVSTRDDVSQLLGAVDSVHNGLTFCVGSYGSTHANDVEAMATEFAHRVHFLHLRNVSKEGPDGSFVEADHLTGDVDMHAILRTFILERERRVKDGWVDCSIPFRPDHGHRMLDDLDGTKRTNPGYSAIGRLRGLAELRGLQEGIVRSIEGERGLAAKRPRRD</sequence>
<evidence type="ECO:0000256" key="3">
    <source>
        <dbReference type="ARBA" id="ARBA00001954"/>
    </source>
</evidence>
<comment type="similarity">
    <text evidence="6">Belongs to the mannonate dehydratase family.</text>
</comment>
<evidence type="ECO:0000256" key="6">
    <source>
        <dbReference type="ARBA" id="ARBA00007389"/>
    </source>
</evidence>
<evidence type="ECO:0000256" key="5">
    <source>
        <dbReference type="ARBA" id="ARBA00004892"/>
    </source>
</evidence>
<dbReference type="PIRSF" id="PIRSF016049">
    <property type="entry name" value="Man_dehyd"/>
    <property type="match status" value="1"/>
</dbReference>
<keyword evidence="9" id="KW-0464">Manganese</keyword>
<name>A0A8J5XVB9_DIALT</name>
<dbReference type="GO" id="GO:0030145">
    <property type="term" value="F:manganese ion binding"/>
    <property type="evidence" value="ECO:0007669"/>
    <property type="project" value="TreeGrafter"/>
</dbReference>
<dbReference type="OrthoDB" id="10262655at2759"/>
<dbReference type="AlphaFoldDB" id="A0A8J5XVB9"/>
<keyword evidence="8" id="KW-0408">Iron</keyword>
<proteinExistence type="inferred from homology"/>
<comment type="catalytic activity">
    <reaction evidence="1">
        <text>D-mannonate = 2-dehydro-3-deoxy-D-gluconate + H2O</text>
        <dbReference type="Rhea" id="RHEA:20097"/>
        <dbReference type="ChEBI" id="CHEBI:15377"/>
        <dbReference type="ChEBI" id="CHEBI:17767"/>
        <dbReference type="ChEBI" id="CHEBI:57990"/>
        <dbReference type="EC" id="4.2.1.8"/>
    </reaction>
</comment>
<dbReference type="GO" id="GO:0042840">
    <property type="term" value="P:D-glucuronate catabolic process"/>
    <property type="evidence" value="ECO:0007669"/>
    <property type="project" value="TreeGrafter"/>
</dbReference>
<dbReference type="GO" id="GO:0008198">
    <property type="term" value="F:ferrous iron binding"/>
    <property type="evidence" value="ECO:0007669"/>
    <property type="project" value="TreeGrafter"/>
</dbReference>
<evidence type="ECO:0000256" key="2">
    <source>
        <dbReference type="ARBA" id="ARBA00001936"/>
    </source>
</evidence>
<dbReference type="OMA" id="ANHLEGD"/>
<evidence type="ECO:0000313" key="12">
    <source>
        <dbReference type="Proteomes" id="UP000751190"/>
    </source>
</evidence>
<dbReference type="HAMAP" id="MF_00106">
    <property type="entry name" value="UxuA"/>
    <property type="match status" value="1"/>
</dbReference>
<comment type="cofactor">
    <cofactor evidence="3">
        <name>Fe(2+)</name>
        <dbReference type="ChEBI" id="CHEBI:29033"/>
    </cofactor>
</comment>
<dbReference type="GO" id="GO:0008927">
    <property type="term" value="F:mannonate dehydratase activity"/>
    <property type="evidence" value="ECO:0007669"/>
    <property type="project" value="UniProtKB-EC"/>
</dbReference>
<dbReference type="Gene3D" id="3.20.20.150">
    <property type="entry name" value="Divalent-metal-dependent TIM barrel enzymes"/>
    <property type="match status" value="2"/>
</dbReference>
<evidence type="ECO:0000256" key="4">
    <source>
        <dbReference type="ARBA" id="ARBA00002713"/>
    </source>
</evidence>
<evidence type="ECO:0000256" key="10">
    <source>
        <dbReference type="ARBA" id="ARBA00023239"/>
    </source>
</evidence>
<reference evidence="11" key="1">
    <citation type="submission" date="2021-05" db="EMBL/GenBank/DDBJ databases">
        <title>The genome of the haptophyte Pavlova lutheri (Diacronema luteri, Pavlovales) - a model for lipid biosynthesis in eukaryotic algae.</title>
        <authorList>
            <person name="Hulatt C.J."/>
            <person name="Posewitz M.C."/>
        </authorList>
    </citation>
    <scope>NUCLEOTIDE SEQUENCE</scope>
    <source>
        <strain evidence="11">NIVA-4/92</strain>
    </source>
</reference>
<dbReference type="InterPro" id="IPR004628">
    <property type="entry name" value="Man_deHydtase"/>
</dbReference>
<evidence type="ECO:0000256" key="9">
    <source>
        <dbReference type="ARBA" id="ARBA00023211"/>
    </source>
</evidence>
<comment type="cofactor">
    <cofactor evidence="2">
        <name>Mn(2+)</name>
        <dbReference type="ChEBI" id="CHEBI:29035"/>
    </cofactor>
</comment>
<evidence type="ECO:0000313" key="11">
    <source>
        <dbReference type="EMBL" id="KAG8469666.1"/>
    </source>
</evidence>
<dbReference type="SUPFAM" id="SSF51658">
    <property type="entry name" value="Xylose isomerase-like"/>
    <property type="match status" value="1"/>
</dbReference>
<comment type="pathway">
    <text evidence="5">Carbohydrate metabolism; pentose and glucuronate interconversion.</text>
</comment>
<dbReference type="EMBL" id="JAGTXO010000002">
    <property type="protein sequence ID" value="KAG8469666.1"/>
    <property type="molecule type" value="Genomic_DNA"/>
</dbReference>